<evidence type="ECO:0000313" key="2">
    <source>
        <dbReference type="EMBL" id="MBE5037382.1"/>
    </source>
</evidence>
<proteinExistence type="predicted"/>
<comment type="caution">
    <text evidence="2">The sequence shown here is derived from an EMBL/GenBank/DDBJ whole genome shotgun (WGS) entry which is preliminary data.</text>
</comment>
<protein>
    <submittedName>
        <fullName evidence="2">Uncharacterized protein</fullName>
    </submittedName>
</protein>
<dbReference type="Proteomes" id="UP000768567">
    <property type="component" value="Unassembled WGS sequence"/>
</dbReference>
<evidence type="ECO:0000313" key="3">
    <source>
        <dbReference type="Proteomes" id="UP000768567"/>
    </source>
</evidence>
<feature type="signal peptide" evidence="1">
    <location>
        <begin position="1"/>
        <end position="20"/>
    </location>
</feature>
<evidence type="ECO:0000256" key="1">
    <source>
        <dbReference type="SAM" id="SignalP"/>
    </source>
</evidence>
<keyword evidence="3" id="KW-1185">Reference proteome</keyword>
<reference evidence="2 3" key="1">
    <citation type="submission" date="2020-10" db="EMBL/GenBank/DDBJ databases">
        <title>ChiBAC.</title>
        <authorList>
            <person name="Zenner C."/>
            <person name="Hitch T.C.A."/>
            <person name="Clavel T."/>
        </authorList>
    </citation>
    <scope>NUCLEOTIDE SEQUENCE [LARGE SCALE GENOMIC DNA]</scope>
    <source>
        <strain evidence="2 3">DSM 109015</strain>
    </source>
</reference>
<sequence length="231" mass="25100">MSGTIAVCLLCTMTAPLSSASTVTPAEIHCTAAVTTEDKTIPVPVTQKTTQTDNTITTTVQIRVPELSAENPEYDADALGQIREKRRFTSPAGNGGEVTFADPGLITYTATLVYNVQTGQNDFRKYDLISFRLDREIYTMAPYNSVHNAAVRVDQTGFSDPSQDPGLLEEQSKDLGEIEYGRTYSKGNDWPDDWQAVGTASGSPQVGITYDVLLDYADGTSRTLSFTHSAH</sequence>
<organism evidence="2 3">
    <name type="scientific">Gemmiger gallinarum</name>
    <dbReference type="NCBI Taxonomy" id="2779354"/>
    <lineage>
        <taxon>Bacteria</taxon>
        <taxon>Bacillati</taxon>
        <taxon>Bacillota</taxon>
        <taxon>Clostridia</taxon>
        <taxon>Eubacteriales</taxon>
        <taxon>Gemmiger</taxon>
    </lineage>
</organism>
<accession>A0ABR9R2K1</accession>
<gene>
    <name evidence="2" type="ORF">INF35_06270</name>
</gene>
<dbReference type="EMBL" id="JADCKC010000002">
    <property type="protein sequence ID" value="MBE5037382.1"/>
    <property type="molecule type" value="Genomic_DNA"/>
</dbReference>
<name>A0ABR9R2K1_9FIRM</name>
<keyword evidence="1" id="KW-0732">Signal</keyword>
<feature type="chain" id="PRO_5045636780" evidence="1">
    <location>
        <begin position="21"/>
        <end position="231"/>
    </location>
</feature>